<dbReference type="NCBIfam" id="TIGR01899">
    <property type="entry name" value="cas_TM1807_csm5"/>
    <property type="match status" value="1"/>
</dbReference>
<evidence type="ECO:0000256" key="3">
    <source>
        <dbReference type="ARBA" id="ARBA00016113"/>
    </source>
</evidence>
<dbReference type="PANTHER" id="PTHR38007:SF1">
    <property type="entry name" value="CRISPR SYSTEM CMS PROTEIN CSM5"/>
    <property type="match status" value="1"/>
</dbReference>
<dbReference type="eggNOG" id="COG1332">
    <property type="taxonomic scope" value="Bacteria"/>
</dbReference>
<comment type="similarity">
    <text evidence="2">Belongs to the CRISPR-associated Csm5 family.</text>
</comment>
<dbReference type="PANTHER" id="PTHR38007">
    <property type="entry name" value="CRISPR SYSTEM CMS PROTEIN CSM5"/>
    <property type="match status" value="1"/>
</dbReference>
<evidence type="ECO:0000313" key="8">
    <source>
        <dbReference type="EMBL" id="AEI14989.1"/>
    </source>
</evidence>
<dbReference type="HOGENOM" id="CLU_036878_2_0_0"/>
<gene>
    <name evidence="8" type="ordered locus">Flexsi_1338</name>
</gene>
<dbReference type="EMBL" id="CP002858">
    <property type="protein sequence ID" value="AEI14989.1"/>
    <property type="molecule type" value="Genomic_DNA"/>
</dbReference>
<feature type="domain" description="CRISPR type III-associated protein" evidence="7">
    <location>
        <begin position="15"/>
        <end position="252"/>
    </location>
</feature>
<dbReference type="STRING" id="717231.Flexsi_1338"/>
<keyword evidence="9" id="KW-1185">Reference proteome</keyword>
<dbReference type="GO" id="GO:0003723">
    <property type="term" value="F:RNA binding"/>
    <property type="evidence" value="ECO:0007669"/>
    <property type="project" value="UniProtKB-KW"/>
</dbReference>
<evidence type="ECO:0000259" key="7">
    <source>
        <dbReference type="Pfam" id="PF03787"/>
    </source>
</evidence>
<dbReference type="Proteomes" id="UP000006621">
    <property type="component" value="Chromosome"/>
</dbReference>
<evidence type="ECO:0000256" key="2">
    <source>
        <dbReference type="ARBA" id="ARBA00006680"/>
    </source>
</evidence>
<name>F8E7K2_FLESM</name>
<dbReference type="InterPro" id="IPR010173">
    <property type="entry name" value="CRISPR-assoc_Csm5"/>
</dbReference>
<keyword evidence="5" id="KW-0051">Antiviral defense</keyword>
<evidence type="ECO:0000256" key="4">
    <source>
        <dbReference type="ARBA" id="ARBA00022884"/>
    </source>
</evidence>
<evidence type="ECO:0000256" key="5">
    <source>
        <dbReference type="ARBA" id="ARBA00023118"/>
    </source>
</evidence>
<proteinExistence type="inferred from homology"/>
<dbReference type="InterPro" id="IPR005537">
    <property type="entry name" value="RAMP_III_fam"/>
</dbReference>
<accession>F8E7K2</accession>
<dbReference type="RefSeq" id="WP_013886473.1">
    <property type="nucleotide sequence ID" value="NC_015672.1"/>
</dbReference>
<protein>
    <recommendedName>
        <fullName evidence="3">CRISPR system Cms protein Csm5</fullName>
    </recommendedName>
    <alternativeName>
        <fullName evidence="6">CRISPR type III A-associated protein Csm5</fullName>
    </alternativeName>
</protein>
<dbReference type="GO" id="GO:0051607">
    <property type="term" value="P:defense response to virus"/>
    <property type="evidence" value="ECO:0007669"/>
    <property type="project" value="UniProtKB-KW"/>
</dbReference>
<reference evidence="8 9" key="1">
    <citation type="journal article" date="2011" name="Stand. Genomic Sci.">
        <title>Genome sequence of the moderately thermophilic halophile Flexistipes sinusarabici strain (MAS10).</title>
        <authorList>
            <person name="Lapidus A."/>
            <person name="Chertkov O."/>
            <person name="Nolan M."/>
            <person name="Lucas S."/>
            <person name="Hammon N."/>
            <person name="Deshpande S."/>
            <person name="Cheng J.F."/>
            <person name="Tapia R."/>
            <person name="Han C."/>
            <person name="Goodwin L."/>
            <person name="Pitluck S."/>
            <person name="Liolios K."/>
            <person name="Pagani I."/>
            <person name="Ivanova N."/>
            <person name="Huntemann M."/>
            <person name="Mavromatis K."/>
            <person name="Mikhailova N."/>
            <person name="Pati A."/>
            <person name="Chen A."/>
            <person name="Palaniappan K."/>
            <person name="Land M."/>
            <person name="Hauser L."/>
            <person name="Brambilla E.M."/>
            <person name="Rohde M."/>
            <person name="Abt B."/>
            <person name="Spring S."/>
            <person name="Goker M."/>
            <person name="Bristow J."/>
            <person name="Eisen J.A."/>
            <person name="Markowitz V."/>
            <person name="Hugenholtz P."/>
            <person name="Kyrpides N.C."/>
            <person name="Klenk H.P."/>
            <person name="Woyke T."/>
        </authorList>
    </citation>
    <scope>NUCLEOTIDE SEQUENCE [LARGE SCALE GENOMIC DNA]</scope>
    <source>
        <strain evidence="9">DSM 4947 / MAS 10</strain>
    </source>
</reference>
<evidence type="ECO:0000313" key="9">
    <source>
        <dbReference type="Proteomes" id="UP000006621"/>
    </source>
</evidence>
<comment type="function">
    <text evidence="1">This subunit might be involved in maturation of a crRNA intermediate to its mature form.</text>
</comment>
<dbReference type="KEGG" id="fsi:Flexsi_1338"/>
<organism evidence="8 9">
    <name type="scientific">Flexistipes sinusarabici (strain ATCC 49648 / DSM 4947 / MAS 10)</name>
    <dbReference type="NCBI Taxonomy" id="717231"/>
    <lineage>
        <taxon>Bacteria</taxon>
        <taxon>Pseudomonadati</taxon>
        <taxon>Deferribacterota</taxon>
        <taxon>Deferribacteres</taxon>
        <taxon>Deferribacterales</taxon>
        <taxon>Flexistipitaceae</taxon>
        <taxon>Flexistipes</taxon>
    </lineage>
</organism>
<evidence type="ECO:0000256" key="1">
    <source>
        <dbReference type="ARBA" id="ARBA00003088"/>
    </source>
</evidence>
<evidence type="ECO:0000256" key="6">
    <source>
        <dbReference type="ARBA" id="ARBA00031720"/>
    </source>
</evidence>
<sequence>MSMICKYNIQAFLASPVHIGTGEMYDPFSYVIKGNVFYHFETAAFLSNLSSEKTKQFTYILKNPSRDSILKSREFIYNNFDADVMKDIIIDEIDLSKSSFPKDYEEKLSDLANKDPRNKAINLLEIEQTYSSGGFPIIPGSSLKGSIRTAIINQLIEDNNIRVDKGRYSYKKLMRDMDLSYQNDIFDMLKISDFHKENAGKWIGYFKNYPKSKMEKSISQNNQIDVATEVLRPFQVFKGEINIFPKEKRHQFEKQFNDITKTKVNIFKCLNRHYLDLFKQEYNFFKKKNPKSNFFKIIEQKNFLEKLESNEYAVLKVGKHSGAEGVTFKDRAIFIKGSKNKDAKYDAKTSTTTWYFSQKKELSVPNLLYPLGWIILI</sequence>
<keyword evidence="4" id="KW-0694">RNA-binding</keyword>
<reference evidence="9" key="2">
    <citation type="submission" date="2011-06" db="EMBL/GenBank/DDBJ databases">
        <title>The complete genome of Flexistipes sinusarabici DSM 4947.</title>
        <authorList>
            <person name="Lucas S."/>
            <person name="Han J."/>
            <person name="Lapidus A."/>
            <person name="Bruce D."/>
            <person name="Goodwin L."/>
            <person name="Pitluck S."/>
            <person name="Peters L."/>
            <person name="Kyrpides N."/>
            <person name="Mavromatis K."/>
            <person name="Ivanova N."/>
            <person name="Mikhailova N."/>
            <person name="Chertkov O."/>
            <person name="Detter J.C."/>
            <person name="Tapia R."/>
            <person name="Han C."/>
            <person name="Land M."/>
            <person name="Hauser L."/>
            <person name="Markowitz V."/>
            <person name="Cheng J.-F."/>
            <person name="Hugenholtz P."/>
            <person name="Woyke T."/>
            <person name="Wu D."/>
            <person name="Spring S."/>
            <person name="Schroeder M."/>
            <person name="Brambilla E."/>
            <person name="Klenk H.-P."/>
            <person name="Eisen J.A."/>
        </authorList>
    </citation>
    <scope>NUCLEOTIDE SEQUENCE [LARGE SCALE GENOMIC DNA]</scope>
    <source>
        <strain evidence="9">DSM 4947 / MAS 10</strain>
    </source>
</reference>
<dbReference type="AlphaFoldDB" id="F8E7K2"/>
<dbReference type="Pfam" id="PF03787">
    <property type="entry name" value="RAMPs"/>
    <property type="match status" value="1"/>
</dbReference>